<dbReference type="Proteomes" id="UP001597111">
    <property type="component" value="Unassembled WGS sequence"/>
</dbReference>
<dbReference type="SUPFAM" id="SSF46785">
    <property type="entry name" value="Winged helix' DNA-binding domain"/>
    <property type="match status" value="1"/>
</dbReference>
<keyword evidence="2" id="KW-1185">Reference proteome</keyword>
<dbReference type="EMBL" id="JBHUDH010000109">
    <property type="protein sequence ID" value="MFD1526582.1"/>
    <property type="molecule type" value="Genomic_DNA"/>
</dbReference>
<reference evidence="1 2" key="1">
    <citation type="journal article" date="2019" name="Int. J. Syst. Evol. Microbiol.">
        <title>The Global Catalogue of Microorganisms (GCM) 10K type strain sequencing project: providing services to taxonomists for standard genome sequencing and annotation.</title>
        <authorList>
            <consortium name="The Broad Institute Genomics Platform"/>
            <consortium name="The Broad Institute Genome Sequencing Center for Infectious Disease"/>
            <person name="Wu L."/>
            <person name="Ma J."/>
        </authorList>
    </citation>
    <scope>NUCLEOTIDE SEQUENCE [LARGE SCALE GENOMIC DNA]</scope>
    <source>
        <strain evidence="1 2">CGMCC 1.12285</strain>
    </source>
</reference>
<dbReference type="RefSeq" id="WP_379818521.1">
    <property type="nucleotide sequence ID" value="NZ_JBHUDH010000109.1"/>
</dbReference>
<dbReference type="InterPro" id="IPR036390">
    <property type="entry name" value="WH_DNA-bd_sf"/>
</dbReference>
<accession>A0ABD6B854</accession>
<gene>
    <name evidence="1" type="ORF">ACFR9S_09780</name>
</gene>
<dbReference type="AlphaFoldDB" id="A0ABD6B854"/>
<dbReference type="Pfam" id="PF12840">
    <property type="entry name" value="HTH_20"/>
    <property type="match status" value="1"/>
</dbReference>
<evidence type="ECO:0000313" key="1">
    <source>
        <dbReference type="EMBL" id="MFD1526582.1"/>
    </source>
</evidence>
<dbReference type="InterPro" id="IPR011991">
    <property type="entry name" value="ArsR-like_HTH"/>
</dbReference>
<evidence type="ECO:0000313" key="2">
    <source>
        <dbReference type="Proteomes" id="UP001597111"/>
    </source>
</evidence>
<comment type="caution">
    <text evidence="1">The sequence shown here is derived from an EMBL/GenBank/DDBJ whole genome shotgun (WGS) entry which is preliminary data.</text>
</comment>
<organism evidence="1 2">
    <name type="scientific">Halolamina salina</name>
    <dbReference type="NCBI Taxonomy" id="1220023"/>
    <lineage>
        <taxon>Archaea</taxon>
        <taxon>Methanobacteriati</taxon>
        <taxon>Methanobacteriota</taxon>
        <taxon>Stenosarchaea group</taxon>
        <taxon>Halobacteria</taxon>
        <taxon>Halobacteriales</taxon>
        <taxon>Haloferacaceae</taxon>
    </lineage>
</organism>
<dbReference type="Gene3D" id="1.10.10.10">
    <property type="entry name" value="Winged helix-like DNA-binding domain superfamily/Winged helix DNA-binding domain"/>
    <property type="match status" value="1"/>
</dbReference>
<dbReference type="InterPro" id="IPR036388">
    <property type="entry name" value="WH-like_DNA-bd_sf"/>
</dbReference>
<name>A0ABD6B854_9EURY</name>
<protein>
    <submittedName>
        <fullName evidence="1">ArsR/SmtB family transcription factor</fullName>
    </submittedName>
</protein>
<proteinExistence type="predicted"/>
<dbReference type="CDD" id="cd00090">
    <property type="entry name" value="HTH_ARSR"/>
    <property type="match status" value="1"/>
</dbReference>
<sequence length="113" mass="13171">MSEEDLAAIASLIEDEYARSILRHTSERPLSANELMDRCDASKATTYRRIDRLREHDLIESYQEYDPEGHHYEVYAATLEELRVRLVDGEFVGGLDRTRDPADRMTDLLNQLR</sequence>